<dbReference type="Proteomes" id="UP000708208">
    <property type="component" value="Unassembled WGS sequence"/>
</dbReference>
<keyword evidence="2" id="KW-1185">Reference proteome</keyword>
<evidence type="ECO:0000313" key="2">
    <source>
        <dbReference type="Proteomes" id="UP000708208"/>
    </source>
</evidence>
<comment type="caution">
    <text evidence="1">The sequence shown here is derived from an EMBL/GenBank/DDBJ whole genome shotgun (WGS) entry which is preliminary data.</text>
</comment>
<protein>
    <submittedName>
        <fullName evidence="1">Uncharacterized protein</fullName>
    </submittedName>
</protein>
<reference evidence="1" key="1">
    <citation type="submission" date="2021-06" db="EMBL/GenBank/DDBJ databases">
        <authorList>
            <person name="Hodson N. C."/>
            <person name="Mongue J. A."/>
            <person name="Jaron S. K."/>
        </authorList>
    </citation>
    <scope>NUCLEOTIDE SEQUENCE</scope>
</reference>
<dbReference type="AlphaFoldDB" id="A0A8J2NT30"/>
<sequence>MGCRRILYYSSNGGRTMFISSFFVSKIDEPKVKYERTYANEDLKKVPMIALDSQGQSVMITYGANFAYGVISTNTEIAFVTGKVGAAVIYINLLKQYNGELYAERHVIRLLDCSISIHKFSLPYYSERNKDKDSRETITPCTLWVMRGVRRERGLHSEDWNHGLDAQGELEVDIL</sequence>
<organism evidence="1 2">
    <name type="scientific">Allacma fusca</name>
    <dbReference type="NCBI Taxonomy" id="39272"/>
    <lineage>
        <taxon>Eukaryota</taxon>
        <taxon>Metazoa</taxon>
        <taxon>Ecdysozoa</taxon>
        <taxon>Arthropoda</taxon>
        <taxon>Hexapoda</taxon>
        <taxon>Collembola</taxon>
        <taxon>Symphypleona</taxon>
        <taxon>Sminthuridae</taxon>
        <taxon>Allacma</taxon>
    </lineage>
</organism>
<evidence type="ECO:0000313" key="1">
    <source>
        <dbReference type="EMBL" id="CAG7724997.1"/>
    </source>
</evidence>
<gene>
    <name evidence="1" type="ORF">AFUS01_LOCUS13983</name>
</gene>
<name>A0A8J2NT30_9HEXA</name>
<proteinExistence type="predicted"/>
<accession>A0A8J2NT30</accession>
<dbReference type="EMBL" id="CAJVCH010116366">
    <property type="protein sequence ID" value="CAG7724997.1"/>
    <property type="molecule type" value="Genomic_DNA"/>
</dbReference>